<dbReference type="RefSeq" id="WP_073568509.1">
    <property type="nucleotide sequence ID" value="NZ_JAHMAA010000001.1"/>
</dbReference>
<organism evidence="1 3">
    <name type="scientific">Escherichia coli</name>
    <dbReference type="NCBI Taxonomy" id="562"/>
    <lineage>
        <taxon>Bacteria</taxon>
        <taxon>Pseudomonadati</taxon>
        <taxon>Pseudomonadota</taxon>
        <taxon>Gammaproteobacteria</taxon>
        <taxon>Enterobacterales</taxon>
        <taxon>Enterobacteriaceae</taxon>
        <taxon>Escherichia</taxon>
    </lineage>
</organism>
<reference evidence="2" key="2">
    <citation type="submission" date="2023-10" db="EMBL/GenBank/DDBJ databases">
        <title>Draft Genome Sequence of a Shiga toxin-producing Escherichia coli strain from deer meat showing an IS-element integration in the B-subunit of the Shiga toxin Stx2b gene.</title>
        <authorList>
            <person name="Projahn M."/>
            <person name="Borowiak M."/>
        </authorList>
    </citation>
    <scope>NUCLEOTIDE SEQUENCE</scope>
    <source>
        <strain evidence="2">BfR-EC-18960</strain>
    </source>
</reference>
<dbReference type="EMBL" id="AATLZG010000010">
    <property type="protein sequence ID" value="EFM8154306.1"/>
    <property type="molecule type" value="Genomic_DNA"/>
</dbReference>
<gene>
    <name evidence="1" type="ORF">A5U30_001908</name>
    <name evidence="2" type="ORF">R8G00_08385</name>
</gene>
<dbReference type="Proteomes" id="UP000555763">
    <property type="component" value="Unassembled WGS sequence"/>
</dbReference>
<dbReference type="AlphaFoldDB" id="A0A2T3T7D0"/>
<proteinExistence type="predicted"/>
<reference evidence="1 3" key="1">
    <citation type="submission" date="2020-02" db="EMBL/GenBank/DDBJ databases">
        <authorList>
            <consortium name="PulseNet: The National Subtyping Network for Foodborne Disease Surveillance"/>
            <person name="Tarr C.L."/>
            <person name="Trees E."/>
            <person name="Katz L.S."/>
            <person name="Carleton-Romer H.A."/>
            <person name="Stroika S."/>
            <person name="Kucerova Z."/>
            <person name="Roache K.F."/>
            <person name="Sabol A.L."/>
            <person name="Besser J."/>
            <person name="Gerner-Smidt P."/>
        </authorList>
    </citation>
    <scope>NUCLEOTIDE SEQUENCE [LARGE SCALE GENOMIC DNA]</scope>
    <source>
        <strain evidence="1 3">PNUSAE002719</strain>
    </source>
</reference>
<dbReference type="EMBL" id="JAWPMK010000001">
    <property type="protein sequence ID" value="MDW9349639.1"/>
    <property type="molecule type" value="Genomic_DNA"/>
</dbReference>
<protein>
    <submittedName>
        <fullName evidence="1">Excisionase</fullName>
    </submittedName>
</protein>
<comment type="caution">
    <text evidence="1">The sequence shown here is derived from an EMBL/GenBank/DDBJ whole genome shotgun (WGS) entry which is preliminary data.</text>
</comment>
<evidence type="ECO:0000313" key="3">
    <source>
        <dbReference type="Proteomes" id="UP000555763"/>
    </source>
</evidence>
<evidence type="ECO:0000313" key="2">
    <source>
        <dbReference type="EMBL" id="MDW9349639.1"/>
    </source>
</evidence>
<name>A0A2T3T7D0_ECOLX</name>
<accession>A0A2T3T7D0</accession>
<dbReference type="Proteomes" id="UP001271591">
    <property type="component" value="Unassembled WGS sequence"/>
</dbReference>
<evidence type="ECO:0000313" key="1">
    <source>
        <dbReference type="EMBL" id="EFM8154306.1"/>
    </source>
</evidence>
<sequence>MALNIDCVPITTWCRDMGETLDAVNKRLQRGVWKEGVQVLNVEGSKERWIDLTEVSKWARKNKDPYHSQEE</sequence>